<keyword evidence="2" id="KW-1185">Reference proteome</keyword>
<dbReference type="AlphaFoldDB" id="A0A822ZXL1"/>
<name>A0A822ZXL1_NELNU</name>
<dbReference type="EMBL" id="DUZY01000008">
    <property type="protein sequence ID" value="DAD47939.1"/>
    <property type="molecule type" value="Genomic_DNA"/>
</dbReference>
<gene>
    <name evidence="1" type="ORF">HUJ06_017876</name>
</gene>
<reference evidence="1 2" key="1">
    <citation type="journal article" date="2020" name="Mol. Biol. Evol.">
        <title>Distinct Expression and Methylation Patterns for Genes with Different Fates following a Single Whole-Genome Duplication in Flowering Plants.</title>
        <authorList>
            <person name="Shi T."/>
            <person name="Rahmani R.S."/>
            <person name="Gugger P.F."/>
            <person name="Wang M."/>
            <person name="Li H."/>
            <person name="Zhang Y."/>
            <person name="Li Z."/>
            <person name="Wang Q."/>
            <person name="Van de Peer Y."/>
            <person name="Marchal K."/>
            <person name="Chen J."/>
        </authorList>
    </citation>
    <scope>NUCLEOTIDE SEQUENCE [LARGE SCALE GENOMIC DNA]</scope>
    <source>
        <tissue evidence="1">Leaf</tissue>
    </source>
</reference>
<proteinExistence type="predicted"/>
<organism evidence="1 2">
    <name type="scientific">Nelumbo nucifera</name>
    <name type="common">Sacred lotus</name>
    <dbReference type="NCBI Taxonomy" id="4432"/>
    <lineage>
        <taxon>Eukaryota</taxon>
        <taxon>Viridiplantae</taxon>
        <taxon>Streptophyta</taxon>
        <taxon>Embryophyta</taxon>
        <taxon>Tracheophyta</taxon>
        <taxon>Spermatophyta</taxon>
        <taxon>Magnoliopsida</taxon>
        <taxon>Proteales</taxon>
        <taxon>Nelumbonaceae</taxon>
        <taxon>Nelumbo</taxon>
    </lineage>
</organism>
<evidence type="ECO:0000313" key="1">
    <source>
        <dbReference type="EMBL" id="DAD47939.1"/>
    </source>
</evidence>
<evidence type="ECO:0000313" key="2">
    <source>
        <dbReference type="Proteomes" id="UP000607653"/>
    </source>
</evidence>
<accession>A0A822ZXL1</accession>
<dbReference type="Proteomes" id="UP000607653">
    <property type="component" value="Unassembled WGS sequence"/>
</dbReference>
<sequence>MQRSRCCLVVVIFGSATEKTIKKITDIERERERERSSLELLRNIIIRTVHQSVEFYFEI</sequence>
<protein>
    <submittedName>
        <fullName evidence="1">Uncharacterized protein</fullName>
    </submittedName>
</protein>
<comment type="caution">
    <text evidence="1">The sequence shown here is derived from an EMBL/GenBank/DDBJ whole genome shotgun (WGS) entry which is preliminary data.</text>
</comment>